<dbReference type="GO" id="GO:0043565">
    <property type="term" value="F:sequence-specific DNA binding"/>
    <property type="evidence" value="ECO:0007669"/>
    <property type="project" value="InterPro"/>
</dbReference>
<organism evidence="5 6">
    <name type="scientific">Leucothrix pacifica</name>
    <dbReference type="NCBI Taxonomy" id="1247513"/>
    <lineage>
        <taxon>Bacteria</taxon>
        <taxon>Pseudomonadati</taxon>
        <taxon>Pseudomonadota</taxon>
        <taxon>Gammaproteobacteria</taxon>
        <taxon>Thiotrichales</taxon>
        <taxon>Thiotrichaceae</taxon>
        <taxon>Leucothrix</taxon>
    </lineage>
</organism>
<dbReference type="InterPro" id="IPR018060">
    <property type="entry name" value="HTH_AraC"/>
</dbReference>
<dbReference type="InterPro" id="IPR009057">
    <property type="entry name" value="Homeodomain-like_sf"/>
</dbReference>
<dbReference type="SUPFAM" id="SSF51215">
    <property type="entry name" value="Regulatory protein AraC"/>
    <property type="match status" value="1"/>
</dbReference>
<evidence type="ECO:0000259" key="4">
    <source>
        <dbReference type="PROSITE" id="PS01124"/>
    </source>
</evidence>
<protein>
    <submittedName>
        <fullName evidence="5">AraC family transcriptional regulator</fullName>
    </submittedName>
</protein>
<accession>A0A317CEA5</accession>
<dbReference type="Pfam" id="PF02311">
    <property type="entry name" value="AraC_binding"/>
    <property type="match status" value="1"/>
</dbReference>
<dbReference type="RefSeq" id="WP_109837837.1">
    <property type="nucleotide sequence ID" value="NZ_QGKM01000030.1"/>
</dbReference>
<evidence type="ECO:0000256" key="2">
    <source>
        <dbReference type="ARBA" id="ARBA00023125"/>
    </source>
</evidence>
<feature type="domain" description="HTH araC/xylS-type" evidence="4">
    <location>
        <begin position="186"/>
        <end position="284"/>
    </location>
</feature>
<evidence type="ECO:0000256" key="3">
    <source>
        <dbReference type="ARBA" id="ARBA00023163"/>
    </source>
</evidence>
<keyword evidence="1" id="KW-0805">Transcription regulation</keyword>
<dbReference type="AlphaFoldDB" id="A0A317CEA5"/>
<dbReference type="OrthoDB" id="9814125at2"/>
<dbReference type="GO" id="GO:0003700">
    <property type="term" value="F:DNA-binding transcription factor activity"/>
    <property type="evidence" value="ECO:0007669"/>
    <property type="project" value="InterPro"/>
</dbReference>
<evidence type="ECO:0000256" key="1">
    <source>
        <dbReference type="ARBA" id="ARBA00023015"/>
    </source>
</evidence>
<dbReference type="PROSITE" id="PS01124">
    <property type="entry name" value="HTH_ARAC_FAMILY_2"/>
    <property type="match status" value="1"/>
</dbReference>
<gene>
    <name evidence="5" type="ORF">DKW60_11685</name>
</gene>
<proteinExistence type="predicted"/>
<keyword evidence="3" id="KW-0804">Transcription</keyword>
<evidence type="ECO:0000313" key="5">
    <source>
        <dbReference type="EMBL" id="PWQ96866.1"/>
    </source>
</evidence>
<dbReference type="Gene3D" id="1.10.10.60">
    <property type="entry name" value="Homeodomain-like"/>
    <property type="match status" value="1"/>
</dbReference>
<dbReference type="EMBL" id="QGKM01000030">
    <property type="protein sequence ID" value="PWQ96866.1"/>
    <property type="molecule type" value="Genomic_DNA"/>
</dbReference>
<dbReference type="PANTHER" id="PTHR43280:SF32">
    <property type="entry name" value="TRANSCRIPTIONAL REGULATORY PROTEIN"/>
    <property type="match status" value="1"/>
</dbReference>
<dbReference type="InterPro" id="IPR037923">
    <property type="entry name" value="HTH-like"/>
</dbReference>
<dbReference type="PANTHER" id="PTHR43280">
    <property type="entry name" value="ARAC-FAMILY TRANSCRIPTIONAL REGULATOR"/>
    <property type="match status" value="1"/>
</dbReference>
<dbReference type="InterPro" id="IPR003313">
    <property type="entry name" value="AraC-bd"/>
</dbReference>
<dbReference type="Proteomes" id="UP000245539">
    <property type="component" value="Unassembled WGS sequence"/>
</dbReference>
<dbReference type="Pfam" id="PF12833">
    <property type="entry name" value="HTH_18"/>
    <property type="match status" value="1"/>
</dbReference>
<comment type="caution">
    <text evidence="5">The sequence shown here is derived from an EMBL/GenBank/DDBJ whole genome shotgun (WGS) entry which is preliminary data.</text>
</comment>
<keyword evidence="2" id="KW-0238">DNA-binding</keyword>
<evidence type="ECO:0000313" key="6">
    <source>
        <dbReference type="Proteomes" id="UP000245539"/>
    </source>
</evidence>
<dbReference type="SMART" id="SM00342">
    <property type="entry name" value="HTH_ARAC"/>
    <property type="match status" value="1"/>
</dbReference>
<reference evidence="5 6" key="1">
    <citation type="submission" date="2018-05" db="EMBL/GenBank/DDBJ databases">
        <title>Leucothrix arctica sp. nov., isolated from Arctic seawater.</title>
        <authorList>
            <person name="Choi A."/>
            <person name="Baek K."/>
        </authorList>
    </citation>
    <scope>NUCLEOTIDE SEQUENCE [LARGE SCALE GENOMIC DNA]</scope>
    <source>
        <strain evidence="5 6">JCM 18388</strain>
    </source>
</reference>
<dbReference type="SUPFAM" id="SSF46689">
    <property type="entry name" value="Homeodomain-like"/>
    <property type="match status" value="1"/>
</dbReference>
<keyword evidence="6" id="KW-1185">Reference proteome</keyword>
<sequence>MMIPDIAFTPGNGRSIEIIDLQSLQQRKSGLNHNPEASHRVEFYLLIQIELGQGEHFIDFKKYRFGPDSLIFVNKHQVHALDFSQPLQGRLMMFTDDFIEQVQTNTRTPLFSPFYLTSQWQPVFTPASDLQERCKTLLNEAALELADPQCQEVVIMLLFSALLMIVMREKTGVADVKNQKQLATFNRFAELLEARFTQTRDANNYADWLNITYKTLNQLCKQVSQQTAKQVIDNYTILEAKRRLTLHDQPGQQLAYELGFDEPTNFVKYFKKHTQLTPSQFKQQNKVLS</sequence>
<name>A0A317CEA5_9GAMM</name>